<keyword evidence="1" id="KW-0812">Transmembrane</keyword>
<feature type="transmembrane region" description="Helical" evidence="1">
    <location>
        <begin position="184"/>
        <end position="203"/>
    </location>
</feature>
<sequence length="239" mass="25461">MLIQVGEKRTVAFDLRLAVWLALAAGAVNAAGFRSLGYFSANMTGNVSAMSDMLALRQWIVAAGLFALLAAFIFGAFISAVLIEAGRRRQIRGIYALSILLEALLLLALTVFELTLPQSVSAMVMLAGLSFLMGLQNAATTRISDARVRTSHVSGIATDIGIELAALLDRKNDTKPIMRSRLKLHSATLLSFFGGGVAGVLGYEWIGPYVFAVVSVFLLALSLPALRHSYAARSSGSQP</sequence>
<keyword evidence="1" id="KW-1133">Transmembrane helix</keyword>
<dbReference type="PANTHER" id="PTHR37314">
    <property type="entry name" value="SLR0142 PROTEIN"/>
    <property type="match status" value="1"/>
</dbReference>
<evidence type="ECO:0000256" key="1">
    <source>
        <dbReference type="SAM" id="Phobius"/>
    </source>
</evidence>
<dbReference type="Pfam" id="PF06912">
    <property type="entry name" value="DUF1275"/>
    <property type="match status" value="1"/>
</dbReference>
<dbReference type="Proteomes" id="UP000295097">
    <property type="component" value="Unassembled WGS sequence"/>
</dbReference>
<feature type="transmembrane region" description="Helical" evidence="1">
    <location>
        <begin position="209"/>
        <end position="226"/>
    </location>
</feature>
<dbReference type="PANTHER" id="PTHR37314:SF4">
    <property type="entry name" value="UPF0700 TRANSMEMBRANE PROTEIN YOAK"/>
    <property type="match status" value="1"/>
</dbReference>
<feature type="transmembrane region" description="Helical" evidence="1">
    <location>
        <begin position="94"/>
        <end position="114"/>
    </location>
</feature>
<reference evidence="2 3" key="1">
    <citation type="submission" date="2019-03" db="EMBL/GenBank/DDBJ databases">
        <title>Freshwater and sediment microbial communities from various areas in North America, analyzing microbe dynamics in response to fracking.</title>
        <authorList>
            <person name="Lamendella R."/>
        </authorList>
    </citation>
    <scope>NUCLEOTIDE SEQUENCE [LARGE SCALE GENOMIC DNA]</scope>
    <source>
        <strain evidence="2 3">175.2</strain>
    </source>
</reference>
<dbReference type="EMBL" id="SMAR01000009">
    <property type="protein sequence ID" value="TCT40317.1"/>
    <property type="molecule type" value="Genomic_DNA"/>
</dbReference>
<feature type="transmembrane region" description="Helical" evidence="1">
    <location>
        <begin position="59"/>
        <end position="82"/>
    </location>
</feature>
<dbReference type="InterPro" id="IPR010699">
    <property type="entry name" value="DUF1275"/>
</dbReference>
<proteinExistence type="predicted"/>
<feature type="transmembrane region" description="Helical" evidence="1">
    <location>
        <begin position="17"/>
        <end position="39"/>
    </location>
</feature>
<dbReference type="AlphaFoldDB" id="A0A4R3NUU3"/>
<keyword evidence="3" id="KW-1185">Reference proteome</keyword>
<dbReference type="RefSeq" id="WP_132310336.1">
    <property type="nucleotide sequence ID" value="NZ_SMAR01000009.1"/>
</dbReference>
<dbReference type="OrthoDB" id="270162at2"/>
<evidence type="ECO:0000313" key="2">
    <source>
        <dbReference type="EMBL" id="TCT40317.1"/>
    </source>
</evidence>
<gene>
    <name evidence="2" type="ORF">EDC90_100939</name>
</gene>
<name>A0A4R3NUU3_9HYPH</name>
<protein>
    <submittedName>
        <fullName evidence="2">Uncharacterized membrane protein YoaK (UPF0700 family)</fullName>
    </submittedName>
</protein>
<comment type="caution">
    <text evidence="2">The sequence shown here is derived from an EMBL/GenBank/DDBJ whole genome shotgun (WGS) entry which is preliminary data.</text>
</comment>
<organism evidence="2 3">
    <name type="scientific">Martelella mediterranea</name>
    <dbReference type="NCBI Taxonomy" id="293089"/>
    <lineage>
        <taxon>Bacteria</taxon>
        <taxon>Pseudomonadati</taxon>
        <taxon>Pseudomonadota</taxon>
        <taxon>Alphaproteobacteria</taxon>
        <taxon>Hyphomicrobiales</taxon>
        <taxon>Aurantimonadaceae</taxon>
        <taxon>Martelella</taxon>
    </lineage>
</organism>
<accession>A0A4R3NUU3</accession>
<evidence type="ECO:0000313" key="3">
    <source>
        <dbReference type="Proteomes" id="UP000295097"/>
    </source>
</evidence>
<keyword evidence="1" id="KW-0472">Membrane</keyword>
<feature type="transmembrane region" description="Helical" evidence="1">
    <location>
        <begin position="120"/>
        <end position="139"/>
    </location>
</feature>